<keyword evidence="3" id="KW-0963">Cytoplasm</keyword>
<feature type="non-terminal residue" evidence="13">
    <location>
        <position position="1"/>
    </location>
</feature>
<comment type="caution">
    <text evidence="13">The sequence shown here is derived from an EMBL/GenBank/DDBJ whole genome shotgun (WGS) entry which is preliminary data.</text>
</comment>
<accession>A0A9X9M4Q7</accession>
<keyword evidence="9" id="KW-0969">Cilium</keyword>
<keyword evidence="8" id="KW-0175">Coiled coil</keyword>
<sequence>MEYIPVAVRTQILFFCVSDLANVDPMYQYSLEWFLNIFLSGIANSERADNLKKRIANINRHLTYNLYSNVCRSLFEKHKLMFAFLLCVRIMMNEGKIDQAEWRYLLSGGSIQVMTENPAPDWLSDRAWRDILALSNLPAFSSFVDDFPKHLSEFQSIFDSLEPHR</sequence>
<name>A0A9X9M4Q7_GULGU</name>
<organism evidence="13 14">
    <name type="scientific">Gulo gulo</name>
    <name type="common">Wolverine</name>
    <name type="synonym">Gluton</name>
    <dbReference type="NCBI Taxonomy" id="48420"/>
    <lineage>
        <taxon>Eukaryota</taxon>
        <taxon>Metazoa</taxon>
        <taxon>Chordata</taxon>
        <taxon>Craniata</taxon>
        <taxon>Vertebrata</taxon>
        <taxon>Euteleostomi</taxon>
        <taxon>Mammalia</taxon>
        <taxon>Eutheria</taxon>
        <taxon>Laurasiatheria</taxon>
        <taxon>Carnivora</taxon>
        <taxon>Caniformia</taxon>
        <taxon>Musteloidea</taxon>
        <taxon>Mustelidae</taxon>
        <taxon>Guloninae</taxon>
        <taxon>Gulo</taxon>
    </lineage>
</organism>
<keyword evidence="4" id="KW-0493">Microtubule</keyword>
<keyword evidence="10" id="KW-0505">Motor protein</keyword>
<dbReference type="GO" id="GO:0007018">
    <property type="term" value="P:microtubule-based movement"/>
    <property type="evidence" value="ECO:0007669"/>
    <property type="project" value="InterPro"/>
</dbReference>
<dbReference type="GO" id="GO:0005874">
    <property type="term" value="C:microtubule"/>
    <property type="evidence" value="ECO:0007669"/>
    <property type="project" value="UniProtKB-KW"/>
</dbReference>
<evidence type="ECO:0000256" key="9">
    <source>
        <dbReference type="ARBA" id="ARBA00023069"/>
    </source>
</evidence>
<dbReference type="InterPro" id="IPR026983">
    <property type="entry name" value="DHC"/>
</dbReference>
<evidence type="ECO:0000313" key="14">
    <source>
        <dbReference type="Proteomes" id="UP000269945"/>
    </source>
</evidence>
<proteinExistence type="inferred from homology"/>
<keyword evidence="6" id="KW-0067">ATP-binding</keyword>
<dbReference type="GO" id="GO:0030286">
    <property type="term" value="C:dynein complex"/>
    <property type="evidence" value="ECO:0007669"/>
    <property type="project" value="UniProtKB-KW"/>
</dbReference>
<dbReference type="AlphaFoldDB" id="A0A9X9M4Q7"/>
<dbReference type="Gene3D" id="1.10.8.1220">
    <property type="match status" value="1"/>
</dbReference>
<comment type="similarity">
    <text evidence="2">Belongs to the dynein heavy chain family.</text>
</comment>
<dbReference type="EMBL" id="CYRY02042664">
    <property type="protein sequence ID" value="VCX36454.1"/>
    <property type="molecule type" value="Genomic_DNA"/>
</dbReference>
<dbReference type="GO" id="GO:0045505">
    <property type="term" value="F:dynein intermediate chain binding"/>
    <property type="evidence" value="ECO:0007669"/>
    <property type="project" value="InterPro"/>
</dbReference>
<reference evidence="13 14" key="1">
    <citation type="submission" date="2018-10" db="EMBL/GenBank/DDBJ databases">
        <authorList>
            <person name="Ekblom R."/>
            <person name="Jareborg N."/>
        </authorList>
    </citation>
    <scope>NUCLEOTIDE SEQUENCE [LARGE SCALE GENOMIC DNA]</scope>
    <source>
        <tissue evidence="13">Muscle</tissue>
    </source>
</reference>
<evidence type="ECO:0000256" key="10">
    <source>
        <dbReference type="ARBA" id="ARBA00023175"/>
    </source>
</evidence>
<protein>
    <submittedName>
        <fullName evidence="13">Uncharacterized protein</fullName>
    </submittedName>
</protein>
<keyword evidence="7" id="KW-0243">Dynein</keyword>
<dbReference type="GO" id="GO:0051959">
    <property type="term" value="F:dynein light intermediate chain binding"/>
    <property type="evidence" value="ECO:0007669"/>
    <property type="project" value="InterPro"/>
</dbReference>
<evidence type="ECO:0000256" key="1">
    <source>
        <dbReference type="ARBA" id="ARBA00004430"/>
    </source>
</evidence>
<dbReference type="GO" id="GO:0005930">
    <property type="term" value="C:axoneme"/>
    <property type="evidence" value="ECO:0007669"/>
    <property type="project" value="UniProtKB-SubCell"/>
</dbReference>
<keyword evidence="11" id="KW-0206">Cytoskeleton</keyword>
<gene>
    <name evidence="13" type="ORF">BN2614_LOCUS2</name>
</gene>
<dbReference type="PANTHER" id="PTHR22878">
    <property type="entry name" value="DYNEIN HEAVY CHAIN 6, AXONEMAL-LIKE-RELATED"/>
    <property type="match status" value="1"/>
</dbReference>
<dbReference type="FunFam" id="1.10.8.1220:FF:000001">
    <property type="entry name" value="Dynein axonemal heavy chain 5"/>
    <property type="match status" value="1"/>
</dbReference>
<dbReference type="Proteomes" id="UP000269945">
    <property type="component" value="Unassembled WGS sequence"/>
</dbReference>
<evidence type="ECO:0000256" key="12">
    <source>
        <dbReference type="ARBA" id="ARBA00023273"/>
    </source>
</evidence>
<evidence type="ECO:0000313" key="13">
    <source>
        <dbReference type="EMBL" id="VCX36454.1"/>
    </source>
</evidence>
<evidence type="ECO:0000256" key="3">
    <source>
        <dbReference type="ARBA" id="ARBA00022490"/>
    </source>
</evidence>
<evidence type="ECO:0000256" key="11">
    <source>
        <dbReference type="ARBA" id="ARBA00023212"/>
    </source>
</evidence>
<evidence type="ECO:0000256" key="8">
    <source>
        <dbReference type="ARBA" id="ARBA00023054"/>
    </source>
</evidence>
<evidence type="ECO:0000256" key="5">
    <source>
        <dbReference type="ARBA" id="ARBA00022741"/>
    </source>
</evidence>
<evidence type="ECO:0000256" key="6">
    <source>
        <dbReference type="ARBA" id="ARBA00022840"/>
    </source>
</evidence>
<evidence type="ECO:0000256" key="4">
    <source>
        <dbReference type="ARBA" id="ARBA00022701"/>
    </source>
</evidence>
<keyword evidence="5" id="KW-0547">Nucleotide-binding</keyword>
<evidence type="ECO:0000256" key="2">
    <source>
        <dbReference type="ARBA" id="ARBA00008887"/>
    </source>
</evidence>
<keyword evidence="14" id="KW-1185">Reference proteome</keyword>
<evidence type="ECO:0000256" key="7">
    <source>
        <dbReference type="ARBA" id="ARBA00023017"/>
    </source>
</evidence>
<dbReference type="PANTHER" id="PTHR22878:SF73">
    <property type="entry name" value="DYNEIN AXONEMAL HEAVY CHAIN 1"/>
    <property type="match status" value="1"/>
</dbReference>
<comment type="subcellular location">
    <subcellularLocation>
        <location evidence="1">Cytoplasm</location>
        <location evidence="1">Cytoskeleton</location>
        <location evidence="1">Cilium axoneme</location>
    </subcellularLocation>
</comment>
<dbReference type="GO" id="GO:0005524">
    <property type="term" value="F:ATP binding"/>
    <property type="evidence" value="ECO:0007669"/>
    <property type="project" value="UniProtKB-KW"/>
</dbReference>
<keyword evidence="12" id="KW-0966">Cell projection</keyword>